<dbReference type="RefSeq" id="WP_236087412.1">
    <property type="nucleotide sequence ID" value="NZ_JAKGSG010000006.1"/>
</dbReference>
<feature type="transmembrane region" description="Helical" evidence="7">
    <location>
        <begin position="98"/>
        <end position="119"/>
    </location>
</feature>
<dbReference type="EMBL" id="JAKGSG010000061">
    <property type="protein sequence ID" value="MCF4123460.1"/>
    <property type="molecule type" value="Genomic_DNA"/>
</dbReference>
<feature type="transmembrane region" description="Helical" evidence="7">
    <location>
        <begin position="284"/>
        <end position="307"/>
    </location>
</feature>
<accession>A0AA41QHA3</accession>
<dbReference type="InterPro" id="IPR051393">
    <property type="entry name" value="ABC_transporter_permease"/>
</dbReference>
<dbReference type="SUPFAM" id="SSF160964">
    <property type="entry name" value="MalF N-terminal region-like"/>
    <property type="match status" value="1"/>
</dbReference>
<dbReference type="Proteomes" id="UP001165405">
    <property type="component" value="Unassembled WGS sequence"/>
</dbReference>
<dbReference type="InterPro" id="IPR035906">
    <property type="entry name" value="MetI-like_sf"/>
</dbReference>
<dbReference type="PROSITE" id="PS50928">
    <property type="entry name" value="ABC_TM1"/>
    <property type="match status" value="1"/>
</dbReference>
<dbReference type="InterPro" id="IPR000515">
    <property type="entry name" value="MetI-like"/>
</dbReference>
<dbReference type="Gene3D" id="1.10.3720.10">
    <property type="entry name" value="MetI-like"/>
    <property type="match status" value="1"/>
</dbReference>
<keyword evidence="4 7" id="KW-0812">Transmembrane</keyword>
<comment type="subcellular location">
    <subcellularLocation>
        <location evidence="1 7">Cell membrane</location>
        <topology evidence="1 7">Multi-pass membrane protein</topology>
    </subcellularLocation>
</comment>
<name>A0AA41QHA3_9MICO</name>
<dbReference type="AlphaFoldDB" id="A0AA41QHA3"/>
<dbReference type="GO" id="GO:0005886">
    <property type="term" value="C:plasma membrane"/>
    <property type="evidence" value="ECO:0007669"/>
    <property type="project" value="UniProtKB-SubCell"/>
</dbReference>
<feature type="region of interest" description="Disordered" evidence="8">
    <location>
        <begin position="1"/>
        <end position="26"/>
    </location>
</feature>
<evidence type="ECO:0000256" key="4">
    <source>
        <dbReference type="ARBA" id="ARBA00022692"/>
    </source>
</evidence>
<organism evidence="11 12">
    <name type="scientific">Antribacter soli</name>
    <dbReference type="NCBI Taxonomy" id="2910976"/>
    <lineage>
        <taxon>Bacteria</taxon>
        <taxon>Bacillati</taxon>
        <taxon>Actinomycetota</taxon>
        <taxon>Actinomycetes</taxon>
        <taxon>Micrococcales</taxon>
        <taxon>Promicromonosporaceae</taxon>
        <taxon>Antribacter</taxon>
    </lineage>
</organism>
<evidence type="ECO:0000256" key="8">
    <source>
        <dbReference type="SAM" id="MobiDB-lite"/>
    </source>
</evidence>
<keyword evidence="12" id="KW-1185">Reference proteome</keyword>
<evidence type="ECO:0000256" key="5">
    <source>
        <dbReference type="ARBA" id="ARBA00022989"/>
    </source>
</evidence>
<evidence type="ECO:0000313" key="12">
    <source>
        <dbReference type="Proteomes" id="UP001165405"/>
    </source>
</evidence>
<feature type="domain" description="ABC transmembrane type-1" evidence="9">
    <location>
        <begin position="94"/>
        <end position="306"/>
    </location>
</feature>
<protein>
    <submittedName>
        <fullName evidence="11">Sugar ABC transporter permease</fullName>
    </submittedName>
</protein>
<reference evidence="11" key="1">
    <citation type="submission" date="2022-01" db="EMBL/GenBank/DDBJ databases">
        <title>Antribacter sp. nov., isolated from Guizhou of China.</title>
        <authorList>
            <person name="Chengliang C."/>
            <person name="Ya Z."/>
        </authorList>
    </citation>
    <scope>NUCLEOTIDE SEQUENCE</scope>
    <source>
        <strain evidence="11">KLBMP 9083</strain>
    </source>
</reference>
<dbReference type="SUPFAM" id="SSF161098">
    <property type="entry name" value="MetI-like"/>
    <property type="match status" value="1"/>
</dbReference>
<evidence type="ECO:0000256" key="1">
    <source>
        <dbReference type="ARBA" id="ARBA00004651"/>
    </source>
</evidence>
<proteinExistence type="inferred from homology"/>
<dbReference type="PANTHER" id="PTHR30193">
    <property type="entry name" value="ABC TRANSPORTER PERMEASE PROTEIN"/>
    <property type="match status" value="1"/>
</dbReference>
<comment type="similarity">
    <text evidence="7">Belongs to the binding-protein-dependent transport system permease family.</text>
</comment>
<keyword evidence="3" id="KW-1003">Cell membrane</keyword>
<dbReference type="PANTHER" id="PTHR30193:SF37">
    <property type="entry name" value="INNER MEMBRANE ABC TRANSPORTER PERMEASE PROTEIN YCJO"/>
    <property type="match status" value="1"/>
</dbReference>
<evidence type="ECO:0000256" key="3">
    <source>
        <dbReference type="ARBA" id="ARBA00022475"/>
    </source>
</evidence>
<dbReference type="Pfam" id="PF00528">
    <property type="entry name" value="BPD_transp_1"/>
    <property type="match status" value="1"/>
</dbReference>
<dbReference type="EMBL" id="JAKGSG010000006">
    <property type="protein sequence ID" value="MCF4119698.1"/>
    <property type="molecule type" value="Genomic_DNA"/>
</dbReference>
<comment type="caution">
    <text evidence="11">The sequence shown here is derived from an EMBL/GenBank/DDBJ whole genome shotgun (WGS) entry which is preliminary data.</text>
</comment>
<evidence type="ECO:0000259" key="9">
    <source>
        <dbReference type="PROSITE" id="PS50928"/>
    </source>
</evidence>
<dbReference type="GO" id="GO:0055085">
    <property type="term" value="P:transmembrane transport"/>
    <property type="evidence" value="ECO:0007669"/>
    <property type="project" value="InterPro"/>
</dbReference>
<evidence type="ECO:0000256" key="6">
    <source>
        <dbReference type="ARBA" id="ARBA00023136"/>
    </source>
</evidence>
<keyword evidence="2 7" id="KW-0813">Transport</keyword>
<gene>
    <name evidence="10" type="ORF">L1785_01760</name>
    <name evidence="11" type="ORF">L1785_21060</name>
</gene>
<feature type="transmembrane region" description="Helical" evidence="7">
    <location>
        <begin position="232"/>
        <end position="251"/>
    </location>
</feature>
<dbReference type="CDD" id="cd06261">
    <property type="entry name" value="TM_PBP2"/>
    <property type="match status" value="1"/>
</dbReference>
<evidence type="ECO:0000256" key="2">
    <source>
        <dbReference type="ARBA" id="ARBA00022448"/>
    </source>
</evidence>
<sequence length="317" mass="34845">MTAQTTARAPMPPARPSASRRRTVRPTTYRHRASHPARYLIPAFAVLGVFFFVPTIFNFVYALTDWSSFKSEIGFVGLRNLEDLVSSGTLLTSLRITLVYAVLVAVFQNLFGLLLALLLERDTRINRFARVMFFIPVVMSALAVGYVFQAILKPDGAANSILGVVLGQEVTIPWLGDTTWTLVVVALIHSWKWMGLSMLIYLAGLKTISEDVLEAARLDGASSWTAFRDIRFPLLAPALTFNVATALLGSMNGFDIAQATTGGGPARTTELLNIFIFRTFGQGLFAQATTMSLVLFVVVVALALPVIRTLRKREEVL</sequence>
<feature type="transmembrane region" description="Helical" evidence="7">
    <location>
        <begin position="131"/>
        <end position="152"/>
    </location>
</feature>
<keyword evidence="5 7" id="KW-1133">Transmembrane helix</keyword>
<feature type="transmembrane region" description="Helical" evidence="7">
    <location>
        <begin position="39"/>
        <end position="61"/>
    </location>
</feature>
<evidence type="ECO:0000256" key="7">
    <source>
        <dbReference type="RuleBase" id="RU363032"/>
    </source>
</evidence>
<evidence type="ECO:0000313" key="11">
    <source>
        <dbReference type="EMBL" id="MCF4123460.1"/>
    </source>
</evidence>
<evidence type="ECO:0000313" key="10">
    <source>
        <dbReference type="EMBL" id="MCF4119698.1"/>
    </source>
</evidence>
<keyword evidence="6 7" id="KW-0472">Membrane</keyword>